<comment type="caution">
    <text evidence="1">The sequence shown here is derived from an EMBL/GenBank/DDBJ whole genome shotgun (WGS) entry which is preliminary data.</text>
</comment>
<dbReference type="AlphaFoldDB" id="A0A645BMI9"/>
<gene>
    <name evidence="1" type="ORF">SDC9_113496</name>
</gene>
<evidence type="ECO:0000313" key="1">
    <source>
        <dbReference type="EMBL" id="MPM66586.1"/>
    </source>
</evidence>
<organism evidence="1">
    <name type="scientific">bioreactor metagenome</name>
    <dbReference type="NCBI Taxonomy" id="1076179"/>
    <lineage>
        <taxon>unclassified sequences</taxon>
        <taxon>metagenomes</taxon>
        <taxon>ecological metagenomes</taxon>
    </lineage>
</organism>
<name>A0A645BMI9_9ZZZZ</name>
<protein>
    <submittedName>
        <fullName evidence="1">Uncharacterized protein</fullName>
    </submittedName>
</protein>
<accession>A0A645BMI9</accession>
<dbReference type="EMBL" id="VSSQ01021178">
    <property type="protein sequence ID" value="MPM66586.1"/>
    <property type="molecule type" value="Genomic_DNA"/>
</dbReference>
<proteinExistence type="predicted"/>
<sequence length="40" mass="4458">MKIQDIEPLVPPPNIEDVVFVVVFEAASPEFMTVLTSARK</sequence>
<reference evidence="1" key="1">
    <citation type="submission" date="2019-08" db="EMBL/GenBank/DDBJ databases">
        <authorList>
            <person name="Kucharzyk K."/>
            <person name="Murdoch R.W."/>
            <person name="Higgins S."/>
            <person name="Loffler F."/>
        </authorList>
    </citation>
    <scope>NUCLEOTIDE SEQUENCE</scope>
</reference>